<accession>K3WAV6</accession>
<dbReference type="EnsemblProtists" id="PYU1_T002097">
    <property type="protein sequence ID" value="PYU1_T002097"/>
    <property type="gene ID" value="PYU1_G002095"/>
</dbReference>
<dbReference type="HOGENOM" id="CLU_004724_0_0_1"/>
<evidence type="ECO:0000313" key="8">
    <source>
        <dbReference type="EnsemblProtists" id="PYU1_T002097"/>
    </source>
</evidence>
<dbReference type="GO" id="GO:0016791">
    <property type="term" value="F:phosphatase activity"/>
    <property type="evidence" value="ECO:0007669"/>
    <property type="project" value="InterPro"/>
</dbReference>
<feature type="transmembrane region" description="Helical" evidence="6">
    <location>
        <begin position="20"/>
        <end position="39"/>
    </location>
</feature>
<evidence type="ECO:0000256" key="2">
    <source>
        <dbReference type="ARBA" id="ARBA00022692"/>
    </source>
</evidence>
<proteinExistence type="predicted"/>
<dbReference type="PANTHER" id="PTHR23112:SF0">
    <property type="entry name" value="TRANSMEMBRANE PROTEIN 116"/>
    <property type="match status" value="1"/>
</dbReference>
<dbReference type="GO" id="GO:0005886">
    <property type="term" value="C:plasma membrane"/>
    <property type="evidence" value="ECO:0007669"/>
    <property type="project" value="TreeGrafter"/>
</dbReference>
<keyword evidence="4 6" id="KW-0472">Membrane</keyword>
<evidence type="ECO:0000259" key="7">
    <source>
        <dbReference type="Pfam" id="PF22669"/>
    </source>
</evidence>
<feature type="compositionally biased region" description="Polar residues" evidence="5">
    <location>
        <begin position="1052"/>
        <end position="1070"/>
    </location>
</feature>
<feature type="domain" description="Inositol polyphosphate-related phosphatase" evidence="7">
    <location>
        <begin position="796"/>
        <end position="911"/>
    </location>
</feature>
<dbReference type="AlphaFoldDB" id="K3WAV6"/>
<feature type="compositionally biased region" description="Low complexity" evidence="5">
    <location>
        <begin position="746"/>
        <end position="755"/>
    </location>
</feature>
<dbReference type="OMA" id="NLEDWIP"/>
<dbReference type="STRING" id="431595.K3WAV6"/>
<feature type="region of interest" description="Disordered" evidence="5">
    <location>
        <begin position="744"/>
        <end position="784"/>
    </location>
</feature>
<dbReference type="InterPro" id="IPR036691">
    <property type="entry name" value="Endo/exonu/phosph_ase_sf"/>
</dbReference>
<dbReference type="GO" id="GO:0007189">
    <property type="term" value="P:adenylate cyclase-activating G protein-coupled receptor signaling pathway"/>
    <property type="evidence" value="ECO:0007669"/>
    <property type="project" value="TreeGrafter"/>
</dbReference>
<reference evidence="9" key="1">
    <citation type="journal article" date="2010" name="Genome Biol.">
        <title>Genome sequence of the necrotrophic plant pathogen Pythium ultimum reveals original pathogenicity mechanisms and effector repertoire.</title>
        <authorList>
            <person name="Levesque C.A."/>
            <person name="Brouwer H."/>
            <person name="Cano L."/>
            <person name="Hamilton J.P."/>
            <person name="Holt C."/>
            <person name="Huitema E."/>
            <person name="Raffaele S."/>
            <person name="Robideau G.P."/>
            <person name="Thines M."/>
            <person name="Win J."/>
            <person name="Zerillo M.M."/>
            <person name="Beakes G.W."/>
            <person name="Boore J.L."/>
            <person name="Busam D."/>
            <person name="Dumas B."/>
            <person name="Ferriera S."/>
            <person name="Fuerstenberg S.I."/>
            <person name="Gachon C.M."/>
            <person name="Gaulin E."/>
            <person name="Govers F."/>
            <person name="Grenville-Briggs L."/>
            <person name="Horner N."/>
            <person name="Hostetler J."/>
            <person name="Jiang R.H."/>
            <person name="Johnson J."/>
            <person name="Krajaejun T."/>
            <person name="Lin H."/>
            <person name="Meijer H.J."/>
            <person name="Moore B."/>
            <person name="Morris P."/>
            <person name="Phuntmart V."/>
            <person name="Puiu D."/>
            <person name="Shetty J."/>
            <person name="Stajich J.E."/>
            <person name="Tripathy S."/>
            <person name="Wawra S."/>
            <person name="van West P."/>
            <person name="Whitty B.R."/>
            <person name="Coutinho P.M."/>
            <person name="Henrissat B."/>
            <person name="Martin F."/>
            <person name="Thomas P.D."/>
            <person name="Tyler B.M."/>
            <person name="De Vries R.P."/>
            <person name="Kamoun S."/>
            <person name="Yandell M."/>
            <person name="Tisserat N."/>
            <person name="Buell C.R."/>
        </authorList>
    </citation>
    <scope>NUCLEOTIDE SEQUENCE</scope>
    <source>
        <strain evidence="9">DAOM:BR144</strain>
    </source>
</reference>
<dbReference type="GO" id="GO:0004930">
    <property type="term" value="F:G protein-coupled receptor activity"/>
    <property type="evidence" value="ECO:0007669"/>
    <property type="project" value="TreeGrafter"/>
</dbReference>
<dbReference type="Gene3D" id="3.60.10.10">
    <property type="entry name" value="Endonuclease/exonuclease/phosphatase"/>
    <property type="match status" value="2"/>
</dbReference>
<dbReference type="SUPFAM" id="SSF56219">
    <property type="entry name" value="DNase I-like"/>
    <property type="match status" value="1"/>
</dbReference>
<feature type="compositionally biased region" description="Basic and acidic residues" evidence="5">
    <location>
        <begin position="324"/>
        <end position="335"/>
    </location>
</feature>
<dbReference type="InParanoid" id="K3WAV6"/>
<reference evidence="9" key="2">
    <citation type="submission" date="2010-04" db="EMBL/GenBank/DDBJ databases">
        <authorList>
            <person name="Buell R."/>
            <person name="Hamilton J."/>
            <person name="Hostetler J."/>
        </authorList>
    </citation>
    <scope>NUCLEOTIDE SEQUENCE [LARGE SCALE GENOMIC DNA]</scope>
    <source>
        <strain evidence="9">DAOM:BR144</strain>
    </source>
</reference>
<evidence type="ECO:0000256" key="1">
    <source>
        <dbReference type="ARBA" id="ARBA00004141"/>
    </source>
</evidence>
<keyword evidence="9" id="KW-1185">Reference proteome</keyword>
<comment type="subcellular location">
    <subcellularLocation>
        <location evidence="1">Membrane</location>
        <topology evidence="1">Multi-pass membrane protein</topology>
    </subcellularLocation>
</comment>
<evidence type="ECO:0000313" key="9">
    <source>
        <dbReference type="Proteomes" id="UP000019132"/>
    </source>
</evidence>
<keyword evidence="2 6" id="KW-0812">Transmembrane</keyword>
<evidence type="ECO:0000256" key="6">
    <source>
        <dbReference type="SAM" id="Phobius"/>
    </source>
</evidence>
<reference evidence="8" key="3">
    <citation type="submission" date="2015-02" db="UniProtKB">
        <authorList>
            <consortium name="EnsemblProtists"/>
        </authorList>
    </citation>
    <scope>IDENTIFICATION</scope>
    <source>
        <strain evidence="8">DAOM BR144</strain>
    </source>
</reference>
<feature type="region of interest" description="Disordered" evidence="5">
    <location>
        <begin position="567"/>
        <end position="602"/>
    </location>
</feature>
<dbReference type="eggNOG" id="ENOG502QVQA">
    <property type="taxonomic scope" value="Eukaryota"/>
</dbReference>
<feature type="compositionally biased region" description="Polar residues" evidence="5">
    <location>
        <begin position="569"/>
        <end position="586"/>
    </location>
</feature>
<dbReference type="GO" id="GO:0046856">
    <property type="term" value="P:phosphatidylinositol dephosphorylation"/>
    <property type="evidence" value="ECO:0007669"/>
    <property type="project" value="InterPro"/>
</dbReference>
<dbReference type="VEuPathDB" id="FungiDB:PYU1_G002095"/>
<dbReference type="SUPFAM" id="SSF81321">
    <property type="entry name" value="Family A G protein-coupled receptor-like"/>
    <property type="match status" value="1"/>
</dbReference>
<feature type="compositionally biased region" description="Polar residues" evidence="5">
    <location>
        <begin position="756"/>
        <end position="765"/>
    </location>
</feature>
<evidence type="ECO:0000256" key="3">
    <source>
        <dbReference type="ARBA" id="ARBA00022989"/>
    </source>
</evidence>
<dbReference type="Pfam" id="PF22669">
    <property type="entry name" value="Exo_endo_phos2"/>
    <property type="match status" value="1"/>
</dbReference>
<evidence type="ECO:0000256" key="5">
    <source>
        <dbReference type="SAM" id="MobiDB-lite"/>
    </source>
</evidence>
<name>K3WAV6_GLOUD</name>
<feature type="compositionally biased region" description="Low complexity" evidence="5">
    <location>
        <begin position="766"/>
        <end position="780"/>
    </location>
</feature>
<sequence>MATPAPMSSTLSPRQETMKTIAAATSSGLSIIGALYILGRYWYTRRRMKTIANGEAAVTGNAHHLDVTKELIHVLAWLDLIGAMGRIFGTLPTRTFDQSLGEPVTGICKLQAVVITFGDVSPIAWNFVMALNLFRWICMGEDQLMLQQKIKWYVLGTLAFTFTIDFLALGFHKFGDAGLWCWVVIPGEEHHKQELYWKLLTLYFWVIAGAIAMSTLLVLVKRDMMKRLQSHENEDAREAYDGVVHNLTIYIVAFIVCWLPAVLDRGYFAIKSKEIFTLSIMHACIVPLQGFVNAVIYGKFHIWIGRHANFKNIHSKSSSRTSNKHSEDSVHHREMLRDQERQHFGTATIFITTFDMNWNPFPTNLEDWIPAGKDLYVFSLQHCIGVQTVQQSIQKHLLRMNYPTAYRSITSLAGSALRDQVQDATVCQIVFVNNADDASGNFQFHPNDGRVWSQRKTFKEVVGIPIRYFDASIAFVSCNLSSGDHLQHTSRSVLEKHAIATSLIHSFGMDADRAAVDFPNLYHHTFLSGNLNYDVEMPRQGLLNTMEQAYKAECLKKATDAAIAAKLKTAQQPAQRQSTDRSTSSGGRERPSSPNFGYREPPNANVQVEWNLLYFKSRNSLGRSSNVSSSSDDAMGSEGDAMYQEIYTSCHDELPFTLLRSPAGLAQNSSAISESLNASMLSNSSSLAPDLRNISVPETKDAINDASEVRINISGGVQGDNESARARRSWMSFLDSLFPPQAPERTSSFNSFTTNPTRRSTMSSRNVANGGNTNGAANARNDGKKVNDLLSKSQLVTDNTMRKWKELLRFDELRAAIEAKEAFCGFEEPEIHFLPSFPRKVGTSASFSMLSDRTCKDLFLESNLDISLQSFPPAYKDRVLSHSLQDTKQRLRNVGYWLCEEITTSTHKPVCSLYELEIDRFFAYKMDEAARVDSRQGNRALRDKTGVQEFKIKLVNLDANIWSTVARDSGSQLSSDSSHTKKHRKVHATPASHPASPSESRDDTNDSNTSNGVSDSTQSQSRRSSSVRTLKKKRSGTNIVDRVLRKDRHRSSTVTSGSKASTPNPYSDFQSEAGGSHPLALAGDRLSSLTPFHLELVPVEPVSISTVFPLPSEDLYALQRKVYEVAHSVQSGFQSSANNDDLEESLLAYTNCRTVAWKEAGKQGVTHTAITKAVNGVVHIAVTIKAEKGHGGQGVLCIQEQDLLERAKPVLSESEPIPFDVTLTWGGKHVGYLHGDILSSL</sequence>
<dbReference type="InterPro" id="IPR000300">
    <property type="entry name" value="IPPc"/>
</dbReference>
<protein>
    <recommendedName>
        <fullName evidence="7">Inositol polyphosphate-related phosphatase domain-containing protein</fullName>
    </recommendedName>
</protein>
<feature type="region of interest" description="Disordered" evidence="5">
    <location>
        <begin position="315"/>
        <end position="335"/>
    </location>
</feature>
<dbReference type="EMBL" id="GL376634">
    <property type="status" value="NOT_ANNOTATED_CDS"/>
    <property type="molecule type" value="Genomic_DNA"/>
</dbReference>
<dbReference type="Proteomes" id="UP000019132">
    <property type="component" value="Unassembled WGS sequence"/>
</dbReference>
<feature type="transmembrane region" description="Helical" evidence="6">
    <location>
        <begin position="202"/>
        <end position="221"/>
    </location>
</feature>
<organism evidence="8 9">
    <name type="scientific">Globisporangium ultimum (strain ATCC 200006 / CBS 805.95 / DAOM BR144)</name>
    <name type="common">Pythium ultimum</name>
    <dbReference type="NCBI Taxonomy" id="431595"/>
    <lineage>
        <taxon>Eukaryota</taxon>
        <taxon>Sar</taxon>
        <taxon>Stramenopiles</taxon>
        <taxon>Oomycota</taxon>
        <taxon>Peronosporomycetes</taxon>
        <taxon>Pythiales</taxon>
        <taxon>Pythiaceae</taxon>
        <taxon>Globisporangium</taxon>
    </lineage>
</organism>
<keyword evidence="3 6" id="KW-1133">Transmembrane helix</keyword>
<feature type="compositionally biased region" description="Low complexity" evidence="5">
    <location>
        <begin position="1013"/>
        <end position="1028"/>
    </location>
</feature>
<feature type="transmembrane region" description="Helical" evidence="6">
    <location>
        <begin position="152"/>
        <end position="172"/>
    </location>
</feature>
<dbReference type="PANTHER" id="PTHR23112">
    <property type="entry name" value="G PROTEIN-COUPLED RECEPTOR 157-RELATED"/>
    <property type="match status" value="1"/>
</dbReference>
<dbReference type="Pfam" id="PF05462">
    <property type="entry name" value="Dicty_CAR"/>
    <property type="match status" value="1"/>
</dbReference>
<feature type="transmembrane region" description="Helical" evidence="6">
    <location>
        <begin position="242"/>
        <end position="263"/>
    </location>
</feature>
<feature type="region of interest" description="Disordered" evidence="5">
    <location>
        <begin position="968"/>
        <end position="1075"/>
    </location>
</feature>
<dbReference type="Gene3D" id="1.20.1070.10">
    <property type="entry name" value="Rhodopsin 7-helix transmembrane proteins"/>
    <property type="match status" value="1"/>
</dbReference>
<evidence type="ECO:0000256" key="4">
    <source>
        <dbReference type="ARBA" id="ARBA00023136"/>
    </source>
</evidence>